<sequence length="216" mass="24119">MRTISQAVEEIIQRTPFLAETMAEGIANNAQIARKIRPDVEKRLYEKVSEAAIAMALHRIAKRAPQNLYSAKLVKKMNDLTVRSNLVEFVCANSAALPRVLDVLSKSASKRKDTFLNFSRGLHESLIIVSSEFGPEVTEALAHEKHIKKIGNLSAITMRMPEESLTVPGMYYPILKALATESISFVEIMSVRTELSIIFDNADIDRAFSVLKRITS</sequence>
<accession>A0A1F6DYE0</accession>
<dbReference type="STRING" id="1798497.A3D71_04455"/>
<organism evidence="1 2">
    <name type="scientific">Candidatus Kaiserbacteria bacterium RIFCSPHIGHO2_02_FULL_55_20</name>
    <dbReference type="NCBI Taxonomy" id="1798497"/>
    <lineage>
        <taxon>Bacteria</taxon>
        <taxon>Candidatus Kaiseribacteriota</taxon>
    </lineage>
</organism>
<gene>
    <name evidence="1" type="ORF">A3D71_04455</name>
</gene>
<evidence type="ECO:0000313" key="2">
    <source>
        <dbReference type="Proteomes" id="UP000177652"/>
    </source>
</evidence>
<name>A0A1F6DYE0_9BACT</name>
<proteinExistence type="predicted"/>
<dbReference type="Proteomes" id="UP000177652">
    <property type="component" value="Unassembled WGS sequence"/>
</dbReference>
<evidence type="ECO:0008006" key="3">
    <source>
        <dbReference type="Google" id="ProtNLM"/>
    </source>
</evidence>
<comment type="caution">
    <text evidence="1">The sequence shown here is derived from an EMBL/GenBank/DDBJ whole genome shotgun (WGS) entry which is preliminary data.</text>
</comment>
<evidence type="ECO:0000313" key="1">
    <source>
        <dbReference type="EMBL" id="OGG66406.1"/>
    </source>
</evidence>
<reference evidence="1 2" key="1">
    <citation type="journal article" date="2016" name="Nat. Commun.">
        <title>Thousands of microbial genomes shed light on interconnected biogeochemical processes in an aquifer system.</title>
        <authorList>
            <person name="Anantharaman K."/>
            <person name="Brown C.T."/>
            <person name="Hug L.A."/>
            <person name="Sharon I."/>
            <person name="Castelle C.J."/>
            <person name="Probst A.J."/>
            <person name="Thomas B.C."/>
            <person name="Singh A."/>
            <person name="Wilkins M.J."/>
            <person name="Karaoz U."/>
            <person name="Brodie E.L."/>
            <person name="Williams K.H."/>
            <person name="Hubbard S.S."/>
            <person name="Banfield J.F."/>
        </authorList>
    </citation>
    <scope>NUCLEOTIDE SEQUENCE [LARGE SCALE GENOMIC DNA]</scope>
</reference>
<dbReference type="AlphaFoldDB" id="A0A1F6DYE0"/>
<protein>
    <recommendedName>
        <fullName evidence="3">ACT domain-containing protein</fullName>
    </recommendedName>
</protein>
<dbReference type="EMBL" id="MFLK01000008">
    <property type="protein sequence ID" value="OGG66406.1"/>
    <property type="molecule type" value="Genomic_DNA"/>
</dbReference>